<name>A0A2T3AYA0_AMORE</name>
<dbReference type="EMBL" id="KZ679013">
    <property type="protein sequence ID" value="PSS15020.1"/>
    <property type="molecule type" value="Genomic_DNA"/>
</dbReference>
<feature type="region of interest" description="Disordered" evidence="1">
    <location>
        <begin position="145"/>
        <end position="261"/>
    </location>
</feature>
<dbReference type="GeneID" id="36573923"/>
<feature type="compositionally biased region" description="Pro residues" evidence="1">
    <location>
        <begin position="204"/>
        <end position="219"/>
    </location>
</feature>
<dbReference type="RefSeq" id="XP_024719619.1">
    <property type="nucleotide sequence ID" value="XM_024865842.1"/>
</dbReference>
<feature type="compositionally biased region" description="Pro residues" evidence="1">
    <location>
        <begin position="228"/>
        <end position="241"/>
    </location>
</feature>
<feature type="compositionally biased region" description="Basic and acidic residues" evidence="1">
    <location>
        <begin position="250"/>
        <end position="261"/>
    </location>
</feature>
<gene>
    <name evidence="2" type="ORF">M430DRAFT_29038</name>
</gene>
<evidence type="ECO:0000313" key="3">
    <source>
        <dbReference type="Proteomes" id="UP000241818"/>
    </source>
</evidence>
<evidence type="ECO:0000256" key="1">
    <source>
        <dbReference type="SAM" id="MobiDB-lite"/>
    </source>
</evidence>
<reference evidence="2 3" key="1">
    <citation type="journal article" date="2018" name="New Phytol.">
        <title>Comparative genomics and transcriptomics depict ericoid mycorrhizal fungi as versatile saprotrophs and plant mutualists.</title>
        <authorList>
            <person name="Martino E."/>
            <person name="Morin E."/>
            <person name="Grelet G.A."/>
            <person name="Kuo A."/>
            <person name="Kohler A."/>
            <person name="Daghino S."/>
            <person name="Barry K.W."/>
            <person name="Cichocki N."/>
            <person name="Clum A."/>
            <person name="Dockter R.B."/>
            <person name="Hainaut M."/>
            <person name="Kuo R.C."/>
            <person name="LaButti K."/>
            <person name="Lindahl B.D."/>
            <person name="Lindquist E.A."/>
            <person name="Lipzen A."/>
            <person name="Khouja H.R."/>
            <person name="Magnuson J."/>
            <person name="Murat C."/>
            <person name="Ohm R.A."/>
            <person name="Singer S.W."/>
            <person name="Spatafora J.W."/>
            <person name="Wang M."/>
            <person name="Veneault-Fourrey C."/>
            <person name="Henrissat B."/>
            <person name="Grigoriev I.V."/>
            <person name="Martin F.M."/>
            <person name="Perotto S."/>
        </authorList>
    </citation>
    <scope>NUCLEOTIDE SEQUENCE [LARGE SCALE GENOMIC DNA]</scope>
    <source>
        <strain evidence="2 3">ATCC 22711</strain>
    </source>
</reference>
<sequence>MAEIPQQCVFYTDDVFCCPVSNLRLASPLQVVEERVLDFFVQNRLDFVLQPALLLPEDLAATIARTDFVAALELRLPSLNLHAREFFIPHANRLDVAIELEEQEVRDWGFTYSGHGVIYDCPCPRHCRYYVAFMRRPVGPVDGGAAPPNPGVLPQRSLGQMPSRGLPQGPSLLFQGPVQQRSLPQEPLPQEPLLQPQRPLQQSPLPPQRPSFLPRPPQQRPLLRRPLPQEPIAPRPLPPQRPSFLPKRPQKSDPKNQKGGS</sequence>
<keyword evidence="3" id="KW-1185">Reference proteome</keyword>
<accession>A0A2T3AYA0</accession>
<protein>
    <submittedName>
        <fullName evidence="2">Uncharacterized protein</fullName>
    </submittedName>
</protein>
<feature type="compositionally biased region" description="Low complexity" evidence="1">
    <location>
        <begin position="191"/>
        <end position="203"/>
    </location>
</feature>
<organism evidence="2 3">
    <name type="scientific">Amorphotheca resinae ATCC 22711</name>
    <dbReference type="NCBI Taxonomy" id="857342"/>
    <lineage>
        <taxon>Eukaryota</taxon>
        <taxon>Fungi</taxon>
        <taxon>Dikarya</taxon>
        <taxon>Ascomycota</taxon>
        <taxon>Pezizomycotina</taxon>
        <taxon>Leotiomycetes</taxon>
        <taxon>Helotiales</taxon>
        <taxon>Amorphothecaceae</taxon>
        <taxon>Amorphotheca</taxon>
    </lineage>
</organism>
<dbReference type="InParanoid" id="A0A2T3AYA0"/>
<proteinExistence type="predicted"/>
<dbReference type="Proteomes" id="UP000241818">
    <property type="component" value="Unassembled WGS sequence"/>
</dbReference>
<dbReference type="AlphaFoldDB" id="A0A2T3AYA0"/>
<evidence type="ECO:0000313" key="2">
    <source>
        <dbReference type="EMBL" id="PSS15020.1"/>
    </source>
</evidence>